<evidence type="ECO:0000313" key="4">
    <source>
        <dbReference type="Proteomes" id="UP001500420"/>
    </source>
</evidence>
<keyword evidence="1" id="KW-1133">Transmembrane helix</keyword>
<feature type="transmembrane region" description="Helical" evidence="1">
    <location>
        <begin position="70"/>
        <end position="90"/>
    </location>
</feature>
<feature type="transmembrane region" description="Helical" evidence="1">
    <location>
        <begin position="102"/>
        <end position="119"/>
    </location>
</feature>
<dbReference type="RefSeq" id="WP_343772713.1">
    <property type="nucleotide sequence ID" value="NZ_BAAADV010000001.1"/>
</dbReference>
<dbReference type="EMBL" id="BAAADV010000001">
    <property type="protein sequence ID" value="GAA0666154.1"/>
    <property type="molecule type" value="Genomic_DNA"/>
</dbReference>
<evidence type="ECO:0000313" key="3">
    <source>
        <dbReference type="EMBL" id="GAA0666154.1"/>
    </source>
</evidence>
<dbReference type="Pfam" id="PF26472">
    <property type="entry name" value="DUF8147"/>
    <property type="match status" value="1"/>
</dbReference>
<name>A0AAV3T601_9EURY</name>
<feature type="domain" description="DUF8147" evidence="2">
    <location>
        <begin position="2"/>
        <end position="119"/>
    </location>
</feature>
<gene>
    <name evidence="3" type="ORF">GCM10009020_09200</name>
</gene>
<proteinExistence type="predicted"/>
<dbReference type="Proteomes" id="UP001500420">
    <property type="component" value="Unassembled WGS sequence"/>
</dbReference>
<protein>
    <recommendedName>
        <fullName evidence="2">DUF8147 domain-containing protein</fullName>
    </recommendedName>
</protein>
<dbReference type="InterPro" id="IPR058460">
    <property type="entry name" value="DUF8147"/>
</dbReference>
<keyword evidence="4" id="KW-1185">Reference proteome</keyword>
<evidence type="ECO:0000259" key="2">
    <source>
        <dbReference type="Pfam" id="PF26472"/>
    </source>
</evidence>
<evidence type="ECO:0000256" key="1">
    <source>
        <dbReference type="SAM" id="Phobius"/>
    </source>
</evidence>
<accession>A0AAV3T601</accession>
<reference evidence="3 4" key="1">
    <citation type="journal article" date="2019" name="Int. J. Syst. Evol. Microbiol.">
        <title>The Global Catalogue of Microorganisms (GCM) 10K type strain sequencing project: providing services to taxonomists for standard genome sequencing and annotation.</title>
        <authorList>
            <consortium name="The Broad Institute Genomics Platform"/>
            <consortium name="The Broad Institute Genome Sequencing Center for Infectious Disease"/>
            <person name="Wu L."/>
            <person name="Ma J."/>
        </authorList>
    </citation>
    <scope>NUCLEOTIDE SEQUENCE [LARGE SCALE GENOMIC DNA]</scope>
    <source>
        <strain evidence="3 4">JCM 16328</strain>
    </source>
</reference>
<dbReference type="AlphaFoldDB" id="A0AAV3T601"/>
<organism evidence="3 4">
    <name type="scientific">Natronoarchaeum mannanilyticum</name>
    <dbReference type="NCBI Taxonomy" id="926360"/>
    <lineage>
        <taxon>Archaea</taxon>
        <taxon>Methanobacteriati</taxon>
        <taxon>Methanobacteriota</taxon>
        <taxon>Stenosarchaea group</taxon>
        <taxon>Halobacteria</taxon>
        <taxon>Halobacteriales</taxon>
        <taxon>Natronoarchaeaceae</taxon>
    </lineage>
</organism>
<feature type="transmembrane region" description="Helical" evidence="1">
    <location>
        <begin position="33"/>
        <end position="58"/>
    </location>
</feature>
<sequence>MNARTALSALGVGAAIFLAVGAAVTIALDANTSYSALVGVPSGLLVGVCAGIFAYVALARGVTARFRRSLLSTAGGGYAAVGVLVAWNLVPSVRAAVSVREVGAVAAAALAVAYVALVVRER</sequence>
<comment type="caution">
    <text evidence="3">The sequence shown here is derived from an EMBL/GenBank/DDBJ whole genome shotgun (WGS) entry which is preliminary data.</text>
</comment>
<keyword evidence="1" id="KW-0472">Membrane</keyword>
<keyword evidence="1" id="KW-0812">Transmembrane</keyword>